<keyword evidence="1" id="KW-0812">Transmembrane</keyword>
<feature type="transmembrane region" description="Helical" evidence="1">
    <location>
        <begin position="51"/>
        <end position="72"/>
    </location>
</feature>
<dbReference type="AlphaFoldDB" id="A0A8D8ZDP0"/>
<feature type="chain" id="PRO_5036262673" description="Vomeronasal type-1 receptor" evidence="2">
    <location>
        <begin position="25"/>
        <end position="135"/>
    </location>
</feature>
<organism evidence="3">
    <name type="scientific">Cacopsylla melanoneura</name>
    <dbReference type="NCBI Taxonomy" id="428564"/>
    <lineage>
        <taxon>Eukaryota</taxon>
        <taxon>Metazoa</taxon>
        <taxon>Ecdysozoa</taxon>
        <taxon>Arthropoda</taxon>
        <taxon>Hexapoda</taxon>
        <taxon>Insecta</taxon>
        <taxon>Pterygota</taxon>
        <taxon>Neoptera</taxon>
        <taxon>Paraneoptera</taxon>
        <taxon>Hemiptera</taxon>
        <taxon>Sternorrhyncha</taxon>
        <taxon>Psylloidea</taxon>
        <taxon>Psyllidae</taxon>
        <taxon>Psyllinae</taxon>
        <taxon>Cacopsylla</taxon>
    </lineage>
</organism>
<keyword evidence="1" id="KW-1133">Transmembrane helix</keyword>
<dbReference type="EMBL" id="HBUF01462002">
    <property type="protein sequence ID" value="CAG6744202.1"/>
    <property type="molecule type" value="Transcribed_RNA"/>
</dbReference>
<accession>A0A8D8ZDP0</accession>
<protein>
    <recommendedName>
        <fullName evidence="4">Vomeronasal type-1 receptor</fullName>
    </recommendedName>
</protein>
<keyword evidence="2" id="KW-0732">Signal</keyword>
<dbReference type="EMBL" id="HBUF01462001">
    <property type="protein sequence ID" value="CAG6744201.1"/>
    <property type="molecule type" value="Transcribed_RNA"/>
</dbReference>
<evidence type="ECO:0000313" key="3">
    <source>
        <dbReference type="EMBL" id="CAG6744202.1"/>
    </source>
</evidence>
<evidence type="ECO:0000256" key="1">
    <source>
        <dbReference type="SAM" id="Phobius"/>
    </source>
</evidence>
<evidence type="ECO:0008006" key="4">
    <source>
        <dbReference type="Google" id="ProtNLM"/>
    </source>
</evidence>
<keyword evidence="1" id="KW-0472">Membrane</keyword>
<sequence>MFTLFQCTAFKLLLILLMSLSVLMDHAIPSEFHLSNLQHRLRLTLYKAMAIYFHLLIGLISATFFYVGRYLIIWNDSNTHCHGEKTSISFAQIFTITIALNFTIPHGLKCHSVRSSYQPLIFCCRMLTVMKTCNC</sequence>
<feature type="signal peptide" evidence="2">
    <location>
        <begin position="1"/>
        <end position="24"/>
    </location>
</feature>
<reference evidence="3" key="1">
    <citation type="submission" date="2021-05" db="EMBL/GenBank/DDBJ databases">
        <authorList>
            <person name="Alioto T."/>
            <person name="Alioto T."/>
            <person name="Gomez Garrido J."/>
        </authorList>
    </citation>
    <scope>NUCLEOTIDE SEQUENCE</scope>
</reference>
<name>A0A8D8ZDP0_9HEMI</name>
<evidence type="ECO:0000256" key="2">
    <source>
        <dbReference type="SAM" id="SignalP"/>
    </source>
</evidence>
<proteinExistence type="predicted"/>